<proteinExistence type="predicted"/>
<gene>
    <name evidence="3" type="ORF">Bca52824_003385</name>
</gene>
<comment type="caution">
    <text evidence="3">The sequence shown here is derived from an EMBL/GenBank/DDBJ whole genome shotgun (WGS) entry which is preliminary data.</text>
</comment>
<reference evidence="3 4" key="1">
    <citation type="submission" date="2020-02" db="EMBL/GenBank/DDBJ databases">
        <authorList>
            <person name="Ma Q."/>
            <person name="Huang Y."/>
            <person name="Song X."/>
            <person name="Pei D."/>
        </authorList>
    </citation>
    <scope>NUCLEOTIDE SEQUENCE [LARGE SCALE GENOMIC DNA]</scope>
    <source>
        <strain evidence="3">Sxm20200214</strain>
        <tissue evidence="3">Leaf</tissue>
    </source>
</reference>
<dbReference type="AlphaFoldDB" id="A0A8X7WNR1"/>
<dbReference type="InterPro" id="IPR006527">
    <property type="entry name" value="F-box-assoc_dom_typ1"/>
</dbReference>
<evidence type="ECO:0000256" key="1">
    <source>
        <dbReference type="SAM" id="MobiDB-lite"/>
    </source>
</evidence>
<evidence type="ECO:0000313" key="3">
    <source>
        <dbReference type="EMBL" id="KAG2332205.1"/>
    </source>
</evidence>
<evidence type="ECO:0000313" key="4">
    <source>
        <dbReference type="Proteomes" id="UP000886595"/>
    </source>
</evidence>
<keyword evidence="4" id="KW-1185">Reference proteome</keyword>
<feature type="domain" description="F-box associated beta-propeller type 1" evidence="2">
    <location>
        <begin position="96"/>
        <end position="168"/>
    </location>
</feature>
<protein>
    <recommendedName>
        <fullName evidence="2">F-box associated beta-propeller type 1 domain-containing protein</fullName>
    </recommendedName>
</protein>
<organism evidence="3 4">
    <name type="scientific">Brassica carinata</name>
    <name type="common">Ethiopian mustard</name>
    <name type="synonym">Abyssinian cabbage</name>
    <dbReference type="NCBI Taxonomy" id="52824"/>
    <lineage>
        <taxon>Eukaryota</taxon>
        <taxon>Viridiplantae</taxon>
        <taxon>Streptophyta</taxon>
        <taxon>Embryophyta</taxon>
        <taxon>Tracheophyta</taxon>
        <taxon>Spermatophyta</taxon>
        <taxon>Magnoliopsida</taxon>
        <taxon>eudicotyledons</taxon>
        <taxon>Gunneridae</taxon>
        <taxon>Pentapetalae</taxon>
        <taxon>rosids</taxon>
        <taxon>malvids</taxon>
        <taxon>Brassicales</taxon>
        <taxon>Brassicaceae</taxon>
        <taxon>Brassiceae</taxon>
        <taxon>Brassica</taxon>
    </lineage>
</organism>
<dbReference type="Pfam" id="PF07734">
    <property type="entry name" value="FBA_1"/>
    <property type="match status" value="1"/>
</dbReference>
<dbReference type="OrthoDB" id="1644187at2759"/>
<sequence length="190" mass="22181">MEKITKPQDRIKEVEADCNDDLERQKDVSAPVHEEISKNKVERADSEENDKKRKNLGKEESKDCLNLKKPKKHVLSLGRETSFNDLPPELIGDKDTLQGVKLSCVGEEQLAVLHERLYTRGHGTYEFWTTTKIEPDAVSWSRFLNVEIVNSVGYLSEVVSFFIDEEEKRRGFQWRQIRTIRFPFALCFHR</sequence>
<feature type="region of interest" description="Disordered" evidence="1">
    <location>
        <begin position="1"/>
        <end position="62"/>
    </location>
</feature>
<accession>A0A8X7WNR1</accession>
<name>A0A8X7WNR1_BRACI</name>
<evidence type="ECO:0000259" key="2">
    <source>
        <dbReference type="Pfam" id="PF07734"/>
    </source>
</evidence>
<dbReference type="Proteomes" id="UP000886595">
    <property type="component" value="Unassembled WGS sequence"/>
</dbReference>
<dbReference type="EMBL" id="JAAMPC010000001">
    <property type="protein sequence ID" value="KAG2332205.1"/>
    <property type="molecule type" value="Genomic_DNA"/>
</dbReference>